<sequence length="107" mass="11660">MFCFNCVATFSSGTSPLGNAECGKQGVVVEKVVLITIGTSEGGTTIPVVDLSKAQASELLKSKVPRLPYLKRKADPRKNYSSKKAKSCVEFIPRIFLLVTISIIYFK</sequence>
<gene>
    <name evidence="2" type="ORF">WN944_000996</name>
</gene>
<protein>
    <submittedName>
        <fullName evidence="2">Uncharacterized protein</fullName>
    </submittedName>
</protein>
<dbReference type="Proteomes" id="UP001428341">
    <property type="component" value="Unassembled WGS sequence"/>
</dbReference>
<accession>A0AAP0MIE0</accession>
<evidence type="ECO:0000256" key="1">
    <source>
        <dbReference type="SAM" id="Phobius"/>
    </source>
</evidence>
<keyword evidence="1" id="KW-0812">Transmembrane</keyword>
<reference evidence="2 3" key="1">
    <citation type="submission" date="2024-05" db="EMBL/GenBank/DDBJ databases">
        <title>Haplotype-resolved chromosome-level genome assembly of Huyou (Citrus changshanensis).</title>
        <authorList>
            <person name="Miao C."/>
            <person name="Chen W."/>
            <person name="Wu Y."/>
            <person name="Wang L."/>
            <person name="Zhao S."/>
            <person name="Grierson D."/>
            <person name="Xu C."/>
            <person name="Chen K."/>
        </authorList>
    </citation>
    <scope>NUCLEOTIDE SEQUENCE [LARGE SCALE GENOMIC DNA]</scope>
    <source>
        <strain evidence="2">01-14</strain>
        <tissue evidence="2">Leaf</tissue>
    </source>
</reference>
<comment type="caution">
    <text evidence="2">The sequence shown here is derived from an EMBL/GenBank/DDBJ whole genome shotgun (WGS) entry which is preliminary data.</text>
</comment>
<evidence type="ECO:0000313" key="3">
    <source>
        <dbReference type="Proteomes" id="UP001428341"/>
    </source>
</evidence>
<organism evidence="2 3">
    <name type="scientific">Citrus x changshan-huyou</name>
    <dbReference type="NCBI Taxonomy" id="2935761"/>
    <lineage>
        <taxon>Eukaryota</taxon>
        <taxon>Viridiplantae</taxon>
        <taxon>Streptophyta</taxon>
        <taxon>Embryophyta</taxon>
        <taxon>Tracheophyta</taxon>
        <taxon>Spermatophyta</taxon>
        <taxon>Magnoliopsida</taxon>
        <taxon>eudicotyledons</taxon>
        <taxon>Gunneridae</taxon>
        <taxon>Pentapetalae</taxon>
        <taxon>rosids</taxon>
        <taxon>malvids</taxon>
        <taxon>Sapindales</taxon>
        <taxon>Rutaceae</taxon>
        <taxon>Aurantioideae</taxon>
        <taxon>Citrus</taxon>
    </lineage>
</organism>
<feature type="transmembrane region" description="Helical" evidence="1">
    <location>
        <begin position="87"/>
        <end position="106"/>
    </location>
</feature>
<keyword evidence="3" id="KW-1185">Reference proteome</keyword>
<dbReference type="EMBL" id="JBCGBO010000004">
    <property type="protein sequence ID" value="KAK9208637.1"/>
    <property type="molecule type" value="Genomic_DNA"/>
</dbReference>
<keyword evidence="1" id="KW-0472">Membrane</keyword>
<name>A0AAP0MIE0_9ROSI</name>
<dbReference type="AlphaFoldDB" id="A0AAP0MIE0"/>
<proteinExistence type="predicted"/>
<keyword evidence="1" id="KW-1133">Transmembrane helix</keyword>
<evidence type="ECO:0000313" key="2">
    <source>
        <dbReference type="EMBL" id="KAK9208637.1"/>
    </source>
</evidence>